<proteinExistence type="inferred from homology"/>
<protein>
    <recommendedName>
        <fullName evidence="6">30S ribosomal protein S1</fullName>
    </recommendedName>
</protein>
<dbReference type="Proteomes" id="UP001304671">
    <property type="component" value="Unassembled WGS sequence"/>
</dbReference>
<keyword evidence="2" id="KW-0677">Repeat</keyword>
<evidence type="ECO:0000256" key="7">
    <source>
        <dbReference type="SAM" id="MobiDB-lite"/>
    </source>
</evidence>
<dbReference type="InterPro" id="IPR012340">
    <property type="entry name" value="NA-bd_OB-fold"/>
</dbReference>
<dbReference type="PRINTS" id="PR00681">
    <property type="entry name" value="RIBOSOMALS1"/>
</dbReference>
<dbReference type="InterPro" id="IPR003029">
    <property type="entry name" value="S1_domain"/>
</dbReference>
<dbReference type="PIRSF" id="PIRSF002111">
    <property type="entry name" value="RpsA"/>
    <property type="match status" value="1"/>
</dbReference>
<dbReference type="SUPFAM" id="SSF50249">
    <property type="entry name" value="Nucleic acid-binding proteins"/>
    <property type="match status" value="6"/>
</dbReference>
<evidence type="ECO:0000256" key="1">
    <source>
        <dbReference type="ARBA" id="ARBA00006767"/>
    </source>
</evidence>
<dbReference type="RefSeq" id="WP_309914950.1">
    <property type="nucleotide sequence ID" value="NZ_JAYFUL010000012.1"/>
</dbReference>
<feature type="domain" description="S1 motif" evidence="8">
    <location>
        <begin position="212"/>
        <end position="280"/>
    </location>
</feature>
<dbReference type="PANTHER" id="PTHR10724:SF7">
    <property type="entry name" value="SMALL RIBOSOMAL SUBUNIT PROTEIN BS1C"/>
    <property type="match status" value="1"/>
</dbReference>
<evidence type="ECO:0000256" key="3">
    <source>
        <dbReference type="ARBA" id="ARBA00022884"/>
    </source>
</evidence>
<comment type="similarity">
    <text evidence="1 6">Belongs to the bacterial ribosomal protein bS1 family.</text>
</comment>
<evidence type="ECO:0000256" key="6">
    <source>
        <dbReference type="PIRNR" id="PIRNR002111"/>
    </source>
</evidence>
<dbReference type="Pfam" id="PF00575">
    <property type="entry name" value="S1"/>
    <property type="match status" value="6"/>
</dbReference>
<dbReference type="InterPro" id="IPR000110">
    <property type="entry name" value="Ribosomal_bS1"/>
</dbReference>
<dbReference type="CDD" id="cd05688">
    <property type="entry name" value="S1_RPS1_repeat_ec3"/>
    <property type="match status" value="1"/>
</dbReference>
<evidence type="ECO:0000259" key="8">
    <source>
        <dbReference type="PROSITE" id="PS50126"/>
    </source>
</evidence>
<comment type="caution">
    <text evidence="9">The sequence shown here is derived from an EMBL/GenBank/DDBJ whole genome shotgun (WGS) entry which is preliminary data.</text>
</comment>
<dbReference type="GO" id="GO:0005840">
    <property type="term" value="C:ribosome"/>
    <property type="evidence" value="ECO:0007669"/>
    <property type="project" value="UniProtKB-KW"/>
</dbReference>
<feature type="domain" description="S1 motif" evidence="8">
    <location>
        <begin position="386"/>
        <end position="456"/>
    </location>
</feature>
<sequence length="605" mass="67536">MANQLADFDWDLVGTKGIGGGYSAEQRAQMEALIEETLNLVTEKQVVKGTVVGITDREIILNIGFKSDGLVPTSEFRDMPDLKVGDVVDVYVENQEDKSGQLILSRKLAKVMTAWKNIEDALEQDIVIDGFVKRRTKGGLIVDIYGVEAFLPGSQIDVKPIRDFDIFVGKKMEVKVVKINHANDNVVVSHKVLIEKDLEQQRQSILTNLEKGQVLEGVIKNMTNFGVFIDLGGVDGLLHITDISWGRINHPQEMLKLDQKIQVVVLDFDENKKRISLGMKQLQAHPWDALAETTEVGSKVKGKVVNVADYGAFLEITQGVEGLIHVSEMSWSQHLRNPQDFLKVGDNIEAVVLTLDRAERKMSLGIKQLTEDPWTKQDLLARYAIGSKHTGTVRNLTNFGLFLELEEGIDGLVHVSDLSWTKKIKHPSEFVKVGEKLDVIVLELDAENRRLALGHKQLEENPWDTFESIFTVGSVHKSTIVAKNDKGATLELPYGIEGFAPLKQLTKEDGSIAEVGEQLDFKVIEFQKEDRKIVLSHVRVYNDAKEEAVVEEKKKTAKDVQKLADNTEKSTLGDLDALSALKAQMEDSAREEAKKKLDKKANTAE</sequence>
<organism evidence="9 10">
    <name type="scientific">Arcicella aquatica</name>
    <dbReference type="NCBI Taxonomy" id="217141"/>
    <lineage>
        <taxon>Bacteria</taxon>
        <taxon>Pseudomonadati</taxon>
        <taxon>Bacteroidota</taxon>
        <taxon>Cytophagia</taxon>
        <taxon>Cytophagales</taxon>
        <taxon>Flectobacillaceae</taxon>
        <taxon>Arcicella</taxon>
    </lineage>
</organism>
<dbReference type="CDD" id="cd05687">
    <property type="entry name" value="S1_RPS1_repeat_ec1_hs1"/>
    <property type="match status" value="1"/>
</dbReference>
<dbReference type="PROSITE" id="PS50126">
    <property type="entry name" value="S1"/>
    <property type="match status" value="6"/>
</dbReference>
<evidence type="ECO:0000256" key="2">
    <source>
        <dbReference type="ARBA" id="ARBA00022737"/>
    </source>
</evidence>
<dbReference type="CDD" id="cd04465">
    <property type="entry name" value="S1_RPS1_repeat_ec2_hs2"/>
    <property type="match status" value="1"/>
</dbReference>
<feature type="domain" description="S1 motif" evidence="8">
    <location>
        <begin position="473"/>
        <end position="538"/>
    </location>
</feature>
<feature type="domain" description="S1 motif" evidence="8">
    <location>
        <begin position="125"/>
        <end position="191"/>
    </location>
</feature>
<dbReference type="EMBL" id="JAYFUL010000012">
    <property type="protein sequence ID" value="MEA5258087.1"/>
    <property type="molecule type" value="Genomic_DNA"/>
</dbReference>
<dbReference type="NCBIfam" id="NF004953">
    <property type="entry name" value="PRK06299.1-3"/>
    <property type="match status" value="1"/>
</dbReference>
<accession>A0ABU5QLZ1</accession>
<dbReference type="Gene3D" id="2.40.50.140">
    <property type="entry name" value="Nucleic acid-binding proteins"/>
    <property type="match status" value="6"/>
</dbReference>
<keyword evidence="10" id="KW-1185">Reference proteome</keyword>
<keyword evidence="4 6" id="KW-0689">Ribosomal protein</keyword>
<evidence type="ECO:0000313" key="9">
    <source>
        <dbReference type="EMBL" id="MEA5258087.1"/>
    </source>
</evidence>
<name>A0ABU5QLZ1_9BACT</name>
<feature type="domain" description="S1 motif" evidence="8">
    <location>
        <begin position="297"/>
        <end position="367"/>
    </location>
</feature>
<feature type="region of interest" description="Disordered" evidence="7">
    <location>
        <begin position="586"/>
        <end position="605"/>
    </location>
</feature>
<dbReference type="SMART" id="SM00316">
    <property type="entry name" value="S1"/>
    <property type="match status" value="6"/>
</dbReference>
<keyword evidence="5 6" id="KW-0687">Ribonucleoprotein</keyword>
<reference evidence="9 10" key="1">
    <citation type="submission" date="2023-12" db="EMBL/GenBank/DDBJ databases">
        <title>Novel species of the genus Arcicella isolated from rivers.</title>
        <authorList>
            <person name="Lu H."/>
        </authorList>
    </citation>
    <scope>NUCLEOTIDE SEQUENCE [LARGE SCALE GENOMIC DNA]</scope>
    <source>
        <strain evidence="9 10">LMG 21963</strain>
    </source>
</reference>
<dbReference type="PANTHER" id="PTHR10724">
    <property type="entry name" value="30S RIBOSOMAL PROTEIN S1"/>
    <property type="match status" value="1"/>
</dbReference>
<evidence type="ECO:0000256" key="4">
    <source>
        <dbReference type="ARBA" id="ARBA00022980"/>
    </source>
</evidence>
<dbReference type="InterPro" id="IPR050437">
    <property type="entry name" value="Ribos_protein_bS1-like"/>
</dbReference>
<keyword evidence="3 6" id="KW-0694">RNA-binding</keyword>
<comment type="function">
    <text evidence="6">Binds mRNA; thus facilitating recognition of the initiation point. It is needed to translate mRNA with a short Shine-Dalgarno (SD) purine-rich sequence.</text>
</comment>
<gene>
    <name evidence="9" type="primary">rpsA</name>
    <name evidence="9" type="ORF">VB264_09845</name>
</gene>
<evidence type="ECO:0000313" key="10">
    <source>
        <dbReference type="Proteomes" id="UP001304671"/>
    </source>
</evidence>
<dbReference type="InterPro" id="IPR035104">
    <property type="entry name" value="Ribosomal_protein_S1-like"/>
</dbReference>
<feature type="domain" description="S1 motif" evidence="8">
    <location>
        <begin position="44"/>
        <end position="107"/>
    </location>
</feature>
<evidence type="ECO:0000256" key="5">
    <source>
        <dbReference type="ARBA" id="ARBA00023274"/>
    </source>
</evidence>